<dbReference type="SUPFAM" id="SSF56281">
    <property type="entry name" value="Metallo-hydrolase/oxidoreductase"/>
    <property type="match status" value="1"/>
</dbReference>
<reference evidence="2 3" key="1">
    <citation type="submission" date="2020-08" db="EMBL/GenBank/DDBJ databases">
        <title>Edaphobacter telluris sp. nov. and Acidobacterium dinghuensis sp. nov., two acidobacteria isolated from forest soil.</title>
        <authorList>
            <person name="Fu J."/>
            <person name="Qiu L."/>
        </authorList>
    </citation>
    <scope>NUCLEOTIDE SEQUENCE [LARGE SCALE GENOMIC DNA]</scope>
    <source>
        <strain evidence="2">4Y35</strain>
    </source>
</reference>
<feature type="domain" description="Metallo-beta-lactamase" evidence="1">
    <location>
        <begin position="18"/>
        <end position="222"/>
    </location>
</feature>
<sequence length="254" mass="28010">MKIKLLGSSVPDPARRQYVSSYLVNGTVAIDVGCLGFYGTPQEQEAIRHVFLTHSHTDHTASLPIFVENAWTPAGNCARIYGSVATLDGVQKHIFNDVMWPDFIALSRNMPPFLRAFPIEAEVPVEADGLQVVPVPVHHVVPTFGYVVGDGKSAVIFGGDSGPTERLWEVAHQTPGLRAVFLEACFPNHLTGLAEASLHLTVDMFGREVAKMPSGIKVVAVHIKVRYREQVIRELQALQLPNLEIGECEREYNF</sequence>
<organism evidence="2 3">
    <name type="scientific">Alloacidobacterium dinghuense</name>
    <dbReference type="NCBI Taxonomy" id="2763107"/>
    <lineage>
        <taxon>Bacteria</taxon>
        <taxon>Pseudomonadati</taxon>
        <taxon>Acidobacteriota</taxon>
        <taxon>Terriglobia</taxon>
        <taxon>Terriglobales</taxon>
        <taxon>Acidobacteriaceae</taxon>
        <taxon>Alloacidobacterium</taxon>
    </lineage>
</organism>
<dbReference type="InterPro" id="IPR001279">
    <property type="entry name" value="Metallo-B-lactamas"/>
</dbReference>
<accession>A0A7G8BN70</accession>
<dbReference type="EMBL" id="CP060394">
    <property type="protein sequence ID" value="QNI33990.1"/>
    <property type="molecule type" value="Genomic_DNA"/>
</dbReference>
<protein>
    <submittedName>
        <fullName evidence="2">MBL fold metallo-hydrolase</fullName>
    </submittedName>
</protein>
<evidence type="ECO:0000313" key="2">
    <source>
        <dbReference type="EMBL" id="QNI33990.1"/>
    </source>
</evidence>
<evidence type="ECO:0000313" key="3">
    <source>
        <dbReference type="Proteomes" id="UP000515312"/>
    </source>
</evidence>
<keyword evidence="3" id="KW-1185">Reference proteome</keyword>
<dbReference type="RefSeq" id="WP_186745791.1">
    <property type="nucleotide sequence ID" value="NZ_CP060394.1"/>
</dbReference>
<dbReference type="Pfam" id="PF12706">
    <property type="entry name" value="Lactamase_B_2"/>
    <property type="match status" value="1"/>
</dbReference>
<proteinExistence type="predicted"/>
<keyword evidence="2" id="KW-0378">Hydrolase</keyword>
<dbReference type="GO" id="GO:0006198">
    <property type="term" value="P:cAMP catabolic process"/>
    <property type="evidence" value="ECO:0007669"/>
    <property type="project" value="InterPro"/>
</dbReference>
<dbReference type="InterPro" id="IPR036866">
    <property type="entry name" value="RibonucZ/Hydroxyglut_hydro"/>
</dbReference>
<dbReference type="SMART" id="SM00849">
    <property type="entry name" value="Lactamase_B"/>
    <property type="match status" value="1"/>
</dbReference>
<dbReference type="KEGG" id="adin:H7849_08820"/>
<dbReference type="PRINTS" id="PR00388">
    <property type="entry name" value="PDIESTERASE2"/>
</dbReference>
<evidence type="ECO:0000259" key="1">
    <source>
        <dbReference type="SMART" id="SM00849"/>
    </source>
</evidence>
<name>A0A7G8BN70_9BACT</name>
<dbReference type="GO" id="GO:0004115">
    <property type="term" value="F:3',5'-cyclic-AMP phosphodiesterase activity"/>
    <property type="evidence" value="ECO:0007669"/>
    <property type="project" value="InterPro"/>
</dbReference>
<dbReference type="AlphaFoldDB" id="A0A7G8BN70"/>
<dbReference type="Proteomes" id="UP000515312">
    <property type="component" value="Chromosome"/>
</dbReference>
<dbReference type="Gene3D" id="3.60.15.10">
    <property type="entry name" value="Ribonuclease Z/Hydroxyacylglutathione hydrolase-like"/>
    <property type="match status" value="1"/>
</dbReference>
<gene>
    <name evidence="2" type="ORF">H7849_08820</name>
</gene>
<dbReference type="InterPro" id="IPR000396">
    <property type="entry name" value="Pdiesterase2"/>
</dbReference>